<proteinExistence type="inferred from homology"/>
<dbReference type="GO" id="GO:0006508">
    <property type="term" value="P:proteolysis"/>
    <property type="evidence" value="ECO:0007669"/>
    <property type="project" value="UniProtKB-KW"/>
</dbReference>
<accession>A0ABP0NZT2</accession>
<organism evidence="7 8">
    <name type="scientific">Durusdinium trenchii</name>
    <dbReference type="NCBI Taxonomy" id="1381693"/>
    <lineage>
        <taxon>Eukaryota</taxon>
        <taxon>Sar</taxon>
        <taxon>Alveolata</taxon>
        <taxon>Dinophyceae</taxon>
        <taxon>Suessiales</taxon>
        <taxon>Symbiodiniaceae</taxon>
        <taxon>Durusdinium</taxon>
    </lineage>
</organism>
<feature type="non-terminal residue" evidence="7">
    <location>
        <position position="351"/>
    </location>
</feature>
<dbReference type="EMBL" id="CAXAMM010032177">
    <property type="protein sequence ID" value="CAK9069295.1"/>
    <property type="molecule type" value="Genomic_DNA"/>
</dbReference>
<evidence type="ECO:0000256" key="3">
    <source>
        <dbReference type="ARBA" id="ARBA00022750"/>
    </source>
</evidence>
<feature type="non-terminal residue" evidence="7">
    <location>
        <position position="1"/>
    </location>
</feature>
<feature type="domain" description="Peptidase A1" evidence="6">
    <location>
        <begin position="48"/>
        <end position="351"/>
    </location>
</feature>
<keyword evidence="3 5" id="KW-0064">Aspartyl protease</keyword>
<evidence type="ECO:0000256" key="4">
    <source>
        <dbReference type="ARBA" id="ARBA00022801"/>
    </source>
</evidence>
<dbReference type="PROSITE" id="PS51767">
    <property type="entry name" value="PEPTIDASE_A1"/>
    <property type="match status" value="1"/>
</dbReference>
<dbReference type="SUPFAM" id="SSF50630">
    <property type="entry name" value="Acid proteases"/>
    <property type="match status" value="1"/>
</dbReference>
<dbReference type="Pfam" id="PF00026">
    <property type="entry name" value="Asp"/>
    <property type="match status" value="1"/>
</dbReference>
<evidence type="ECO:0000313" key="8">
    <source>
        <dbReference type="Proteomes" id="UP001642464"/>
    </source>
</evidence>
<dbReference type="InterPro" id="IPR001461">
    <property type="entry name" value="Aspartic_peptidase_A1"/>
</dbReference>
<evidence type="ECO:0000256" key="1">
    <source>
        <dbReference type="ARBA" id="ARBA00007447"/>
    </source>
</evidence>
<keyword evidence="2 5" id="KW-0645">Protease</keyword>
<gene>
    <name evidence="7" type="ORF">SCF082_LOCUS34721</name>
</gene>
<dbReference type="GO" id="GO:0008233">
    <property type="term" value="F:peptidase activity"/>
    <property type="evidence" value="ECO:0007669"/>
    <property type="project" value="UniProtKB-KW"/>
</dbReference>
<dbReference type="InterPro" id="IPR033121">
    <property type="entry name" value="PEPTIDASE_A1"/>
</dbReference>
<comment type="similarity">
    <text evidence="1 5">Belongs to the peptidase A1 family.</text>
</comment>
<dbReference type="Proteomes" id="UP001642464">
    <property type="component" value="Unassembled WGS sequence"/>
</dbReference>
<keyword evidence="8" id="KW-1185">Reference proteome</keyword>
<sequence length="351" mass="37990">QAVHVPLTKRELTYQQTVDAVNKGVEKWEARLGKDDPIVIDDYQNAQYYGEISVGTPGQKEMVIFDTGSANLWVPNTRPFLSQKNIYDHSKSSTYKKNGTTFAIQYGSGPVSGVFSADTVTIGDLQLKDYTFAEVDKTSGLGLGYRLGKFDGILGLGWDSISVGHVPTPMNALVKSGQLPEPVFAFYLGNKQPGELVFGGVDPKHYTGSFSFVPLSSESYWEINLDGVKLGSQSVSSTKSAIVDSGTSLLAGPKSEVSQIAAKLGAKSILGKEYVVDCSAKLPDLTFTLGGKDYTLKQADLILQASGSQCVLGLTGLDVPPPRGPLWILGDVFMRKYYVQFDWGQKRLGFA</sequence>
<evidence type="ECO:0000256" key="2">
    <source>
        <dbReference type="ARBA" id="ARBA00022670"/>
    </source>
</evidence>
<dbReference type="PROSITE" id="PS00141">
    <property type="entry name" value="ASP_PROTEASE"/>
    <property type="match status" value="2"/>
</dbReference>
<comment type="caution">
    <text evidence="7">The sequence shown here is derived from an EMBL/GenBank/DDBJ whole genome shotgun (WGS) entry which is preliminary data.</text>
</comment>
<evidence type="ECO:0000313" key="7">
    <source>
        <dbReference type="EMBL" id="CAK9069295.1"/>
    </source>
</evidence>
<keyword evidence="4 5" id="KW-0378">Hydrolase</keyword>
<protein>
    <submittedName>
        <fullName evidence="7">Lysosomal aspartic protease</fullName>
    </submittedName>
</protein>
<dbReference type="PANTHER" id="PTHR47966:SF51">
    <property type="entry name" value="BETA-SITE APP-CLEAVING ENZYME, ISOFORM A-RELATED"/>
    <property type="match status" value="1"/>
</dbReference>
<dbReference type="Gene3D" id="2.40.70.10">
    <property type="entry name" value="Acid Proteases"/>
    <property type="match status" value="2"/>
</dbReference>
<dbReference type="PRINTS" id="PR00792">
    <property type="entry name" value="PEPSIN"/>
</dbReference>
<dbReference type="InterPro" id="IPR021109">
    <property type="entry name" value="Peptidase_aspartic_dom_sf"/>
</dbReference>
<evidence type="ECO:0000259" key="6">
    <source>
        <dbReference type="PROSITE" id="PS51767"/>
    </source>
</evidence>
<dbReference type="PANTHER" id="PTHR47966">
    <property type="entry name" value="BETA-SITE APP-CLEAVING ENZYME, ISOFORM A-RELATED"/>
    <property type="match status" value="1"/>
</dbReference>
<evidence type="ECO:0000256" key="5">
    <source>
        <dbReference type="RuleBase" id="RU000454"/>
    </source>
</evidence>
<dbReference type="InterPro" id="IPR001969">
    <property type="entry name" value="Aspartic_peptidase_AS"/>
</dbReference>
<reference evidence="7 8" key="1">
    <citation type="submission" date="2024-02" db="EMBL/GenBank/DDBJ databases">
        <authorList>
            <person name="Chen Y."/>
            <person name="Shah S."/>
            <person name="Dougan E. K."/>
            <person name="Thang M."/>
            <person name="Chan C."/>
        </authorList>
    </citation>
    <scope>NUCLEOTIDE SEQUENCE [LARGE SCALE GENOMIC DNA]</scope>
</reference>
<name>A0ABP0NZT2_9DINO</name>